<sequence>MAGGSRWASQGRSMATRSPLARPYPFTLFIPSCSQAKRCHRLLLPLLLLWGVFLHPRPAAALWIEAIVEASVVLLKFKDLINKAISDGFVQFDFFHGSKISI</sequence>
<reference evidence="1" key="1">
    <citation type="submission" date="2014-09" db="EMBL/GenBank/DDBJ databases">
        <authorList>
            <person name="Magalhaes I.L.F."/>
            <person name="Oliveira U."/>
            <person name="Santos F.R."/>
            <person name="Vidigal T.H.D.A."/>
            <person name="Brescovit A.D."/>
            <person name="Santos A.J."/>
        </authorList>
    </citation>
    <scope>NUCLEOTIDE SEQUENCE</scope>
    <source>
        <tissue evidence="1">Shoot tissue taken approximately 20 cm above the soil surface</tissue>
    </source>
</reference>
<evidence type="ECO:0000313" key="1">
    <source>
        <dbReference type="EMBL" id="JAD23784.1"/>
    </source>
</evidence>
<organism evidence="1">
    <name type="scientific">Arundo donax</name>
    <name type="common">Giant reed</name>
    <name type="synonym">Donax arundinaceus</name>
    <dbReference type="NCBI Taxonomy" id="35708"/>
    <lineage>
        <taxon>Eukaryota</taxon>
        <taxon>Viridiplantae</taxon>
        <taxon>Streptophyta</taxon>
        <taxon>Embryophyta</taxon>
        <taxon>Tracheophyta</taxon>
        <taxon>Spermatophyta</taxon>
        <taxon>Magnoliopsida</taxon>
        <taxon>Liliopsida</taxon>
        <taxon>Poales</taxon>
        <taxon>Poaceae</taxon>
        <taxon>PACMAD clade</taxon>
        <taxon>Arundinoideae</taxon>
        <taxon>Arundineae</taxon>
        <taxon>Arundo</taxon>
    </lineage>
</organism>
<reference evidence="1" key="2">
    <citation type="journal article" date="2015" name="Data Brief">
        <title>Shoot transcriptome of the giant reed, Arundo donax.</title>
        <authorList>
            <person name="Barrero R.A."/>
            <person name="Guerrero F.D."/>
            <person name="Moolhuijzen P."/>
            <person name="Goolsby J.A."/>
            <person name="Tidwell J."/>
            <person name="Bellgard S.E."/>
            <person name="Bellgard M.I."/>
        </authorList>
    </citation>
    <scope>NUCLEOTIDE SEQUENCE</scope>
    <source>
        <tissue evidence="1">Shoot tissue taken approximately 20 cm above the soil surface</tissue>
    </source>
</reference>
<name>A0A0A8YD68_ARUDO</name>
<accession>A0A0A8YD68</accession>
<protein>
    <submittedName>
        <fullName evidence="1">Uncharacterized protein</fullName>
    </submittedName>
</protein>
<dbReference type="EMBL" id="GBRH01274111">
    <property type="protein sequence ID" value="JAD23784.1"/>
    <property type="molecule type" value="Transcribed_RNA"/>
</dbReference>
<dbReference type="AlphaFoldDB" id="A0A0A8YD68"/>
<proteinExistence type="predicted"/>